<dbReference type="GO" id="GO:0070062">
    <property type="term" value="C:extracellular exosome"/>
    <property type="evidence" value="ECO:0007669"/>
    <property type="project" value="TreeGrafter"/>
</dbReference>
<reference evidence="6" key="1">
    <citation type="submission" date="2024-06" db="EMBL/GenBank/DDBJ databases">
        <authorList>
            <person name="Liu X."/>
            <person name="Lenzi L."/>
            <person name="Haldenby T S."/>
            <person name="Uol C."/>
        </authorList>
    </citation>
    <scope>NUCLEOTIDE SEQUENCE</scope>
</reference>
<feature type="compositionally biased region" description="Polar residues" evidence="4">
    <location>
        <begin position="618"/>
        <end position="640"/>
    </location>
</feature>
<keyword evidence="5" id="KW-0472">Membrane</keyword>
<dbReference type="PANTHER" id="PTHR44314">
    <property type="entry name" value="CILIA- AND FLAGELLA-ASSOCIATED PROTEIN 70"/>
    <property type="match status" value="1"/>
</dbReference>
<feature type="transmembrane region" description="Helical" evidence="5">
    <location>
        <begin position="1013"/>
        <end position="1035"/>
    </location>
</feature>
<feature type="region of interest" description="Disordered" evidence="4">
    <location>
        <begin position="611"/>
        <end position="722"/>
    </location>
</feature>
<evidence type="ECO:0000256" key="3">
    <source>
        <dbReference type="PROSITE-ProRule" id="PRU00339"/>
    </source>
</evidence>
<protein>
    <recommendedName>
        <fullName evidence="8">Tetratricopeptide repeat protein 18</fullName>
    </recommendedName>
</protein>
<dbReference type="GO" id="GO:0031514">
    <property type="term" value="C:motile cilium"/>
    <property type="evidence" value="ECO:0007669"/>
    <property type="project" value="TreeGrafter"/>
</dbReference>
<dbReference type="Gene3D" id="1.20.1070.10">
    <property type="entry name" value="Rhodopsin 7-helix transmembrane proteins"/>
    <property type="match status" value="1"/>
</dbReference>
<keyword evidence="2 3" id="KW-0802">TPR repeat</keyword>
<evidence type="ECO:0000256" key="1">
    <source>
        <dbReference type="ARBA" id="ARBA00022737"/>
    </source>
</evidence>
<keyword evidence="5" id="KW-0812">Transmembrane</keyword>
<accession>A0AAV2TYT8</accession>
<feature type="compositionally biased region" description="Basic and acidic residues" evidence="4">
    <location>
        <begin position="235"/>
        <end position="248"/>
    </location>
</feature>
<dbReference type="GO" id="GO:0060271">
    <property type="term" value="P:cilium assembly"/>
    <property type="evidence" value="ECO:0007669"/>
    <property type="project" value="TreeGrafter"/>
</dbReference>
<feature type="compositionally biased region" description="Polar residues" evidence="4">
    <location>
        <begin position="685"/>
        <end position="718"/>
    </location>
</feature>
<feature type="repeat" description="TPR" evidence="3">
    <location>
        <begin position="512"/>
        <end position="545"/>
    </location>
</feature>
<proteinExistence type="predicted"/>
<dbReference type="InterPro" id="IPR011990">
    <property type="entry name" value="TPR-like_helical_dom_sf"/>
</dbReference>
<feature type="transmembrane region" description="Helical" evidence="5">
    <location>
        <begin position="1226"/>
        <end position="1251"/>
    </location>
</feature>
<dbReference type="EMBL" id="CAXLJL010000889">
    <property type="protein sequence ID" value="CAL5141500.1"/>
    <property type="molecule type" value="Genomic_DNA"/>
</dbReference>
<evidence type="ECO:0000313" key="6">
    <source>
        <dbReference type="EMBL" id="CAL5141500.1"/>
    </source>
</evidence>
<feature type="transmembrane region" description="Helical" evidence="5">
    <location>
        <begin position="1101"/>
        <end position="1120"/>
    </location>
</feature>
<evidence type="ECO:0000256" key="2">
    <source>
        <dbReference type="ARBA" id="ARBA00022803"/>
    </source>
</evidence>
<dbReference type="Gene3D" id="1.25.40.10">
    <property type="entry name" value="Tetratricopeptide repeat domain"/>
    <property type="match status" value="3"/>
</dbReference>
<organism evidence="6 7">
    <name type="scientific">Calicophoron daubneyi</name>
    <name type="common">Rumen fluke</name>
    <name type="synonym">Paramphistomum daubneyi</name>
    <dbReference type="NCBI Taxonomy" id="300641"/>
    <lineage>
        <taxon>Eukaryota</taxon>
        <taxon>Metazoa</taxon>
        <taxon>Spiralia</taxon>
        <taxon>Lophotrochozoa</taxon>
        <taxon>Platyhelminthes</taxon>
        <taxon>Trematoda</taxon>
        <taxon>Digenea</taxon>
        <taxon>Plagiorchiida</taxon>
        <taxon>Pronocephalata</taxon>
        <taxon>Paramphistomoidea</taxon>
        <taxon>Paramphistomidae</taxon>
        <taxon>Calicophoron</taxon>
    </lineage>
</organism>
<dbReference type="PROSITE" id="PS50005">
    <property type="entry name" value="TPR"/>
    <property type="match status" value="2"/>
</dbReference>
<dbReference type="InterPro" id="IPR052628">
    <property type="entry name" value="CFAP70"/>
</dbReference>
<dbReference type="Pfam" id="PF13432">
    <property type="entry name" value="TPR_16"/>
    <property type="match status" value="2"/>
</dbReference>
<evidence type="ECO:0000256" key="4">
    <source>
        <dbReference type="SAM" id="MobiDB-lite"/>
    </source>
</evidence>
<keyword evidence="5" id="KW-1133">Transmembrane helix</keyword>
<dbReference type="InterPro" id="IPR019734">
    <property type="entry name" value="TPR_rpt"/>
</dbReference>
<evidence type="ECO:0008006" key="8">
    <source>
        <dbReference type="Google" id="ProtNLM"/>
    </source>
</evidence>
<dbReference type="SMART" id="SM00028">
    <property type="entry name" value="TPR"/>
    <property type="match status" value="7"/>
</dbReference>
<feature type="repeat" description="TPR" evidence="3">
    <location>
        <begin position="884"/>
        <end position="917"/>
    </location>
</feature>
<feature type="region of interest" description="Disordered" evidence="4">
    <location>
        <begin position="230"/>
        <end position="260"/>
    </location>
</feature>
<dbReference type="GO" id="GO:0003341">
    <property type="term" value="P:cilium movement"/>
    <property type="evidence" value="ECO:0007669"/>
    <property type="project" value="TreeGrafter"/>
</dbReference>
<evidence type="ECO:0000313" key="7">
    <source>
        <dbReference type="Proteomes" id="UP001497525"/>
    </source>
</evidence>
<dbReference type="SUPFAM" id="SSF48452">
    <property type="entry name" value="TPR-like"/>
    <property type="match status" value="1"/>
</dbReference>
<dbReference type="PANTHER" id="PTHR44314:SF1">
    <property type="entry name" value="CILIA- AND FLAGELLA-ASSOCIATED PROTEIN 70"/>
    <property type="match status" value="1"/>
</dbReference>
<name>A0AAV2TYT8_CALDB</name>
<comment type="caution">
    <text evidence="6">The sequence shown here is derived from an EMBL/GenBank/DDBJ whole genome shotgun (WGS) entry which is preliminary data.</text>
</comment>
<evidence type="ECO:0000256" key="5">
    <source>
        <dbReference type="SAM" id="Phobius"/>
    </source>
</evidence>
<feature type="transmembrane region" description="Helical" evidence="5">
    <location>
        <begin position="1141"/>
        <end position="1164"/>
    </location>
</feature>
<keyword evidence="1" id="KW-0677">Repeat</keyword>
<feature type="transmembrane region" description="Helical" evidence="5">
    <location>
        <begin position="1184"/>
        <end position="1206"/>
    </location>
</feature>
<dbReference type="SUPFAM" id="SSF81321">
    <property type="entry name" value="Family A G protein-coupled receptor-like"/>
    <property type="match status" value="1"/>
</dbReference>
<sequence>MVRSKTGDRSIFGCAELITNPGRATLCPFVKVVSTTECYGDYLIIKMTEDRSEGIHATISIRLVKAEGLVGSQSAEGSKYSAKLEYKKVTLGESAKLEQKEVNSVEWNQVLKYACNLRSNTDINSLCSAPFIVTLYEHKQKEKKQKEGKTEEIGQASFDCLPLIRVQKIRGAYQVMPFFESEYIEKSKCPTSLLEEALQTEMKQTPSSQSKEKKGLNMVVPKTDRKINSRNVLGDAERMDGESERLGGEHGSSATDSTSLATRTAQQYVGAQSYIVIEIRLDHPLVPKRTIEEIDQKVNAYVSSRQELPTRRSTAEKAVKEYHKQIAEVSQYLLLEFKSLFASIIQNDQLPVDSESAEQLKQELFYSLNSSGKYFAFKERLKFAVIKIVREKFFRTSPFTNQEELQVIQARYHVGGRPSCHTRGFSIIVQNSIRTWHSTARFLRDLFVYLVDEMHIGLRKVFKPRELAAPVQLPILNCETLLRFAREAEDNEDYDAAKKYYQERVAREQCNSEYWVDFGTFYLGQGNMEEAEECFRKGLASDQGHIESLILCGLTAAMGERFEEAADFLEAAVTHNERNPIAWTVLGLFHQTVSNDIGSEMALNEASKLRDDEGGSDVQISVQQKTSEATAGESSVTKQDSLFEEAKPSPGLITMDETEAGSIDQGESSGWSAERKPKTDGLLSRAQSQHVRRTATMSRATKGQKSGAKSTPRENGQSLVKDKPYQPSVFVKTAKFLLDHHAYTFASAALSHELISLKKQMEANESHARKQSSSVPVQTNLAEFSEDNGLPVIDLAANGSHPKSFIQGLSEYHMLCARLFAGRESQKYDLAEQNLKLVTKLDPEAVDAWSQLGHLRFMSGAISEARHLFERCVALTTWPPNNPHLLILRLGSIYLQEREFQKAKDLFLTASKTSPTALTWLGVGAACYRLNELDNAEEALTEANFLDNRNPKVWGYLTLISLKTNRRVEAEQAYKYAIKMRLQEQSLLDEIHALQAECGFGNPLVSFETDRQWSLGLLNIIWGLPTGVLWLIYLFPKTCKSKHSNEIKWPRCRLQPSTRLFMISMTICDILGLCIDNLRFVYLCFTGKDLRLMGNSDSCGAQLLVALALNHLSAWHLTYACMERFIITAFPSLGQNRKHPLIVPSIALVTIYMACIAGNAPFLIPYPAPCFGQNSYPYYLFRTIFRFITPSVLTLISVMGLAVILIKMKVNPKASPLSVQSRNIILSAQMMMVAGILFCVSSLLLIVQDYALPSYNRSVVAFTNCLEGDYLFNFIIILMWTMVAVRPSVFLGSFHLLREDVRMMLALMMERVRRC</sequence>
<dbReference type="Proteomes" id="UP001497525">
    <property type="component" value="Unassembled WGS sequence"/>
</dbReference>
<gene>
    <name evidence="6" type="ORF">CDAUBV1_LOCUS16737</name>
</gene>
<feature type="transmembrane region" description="Helical" evidence="5">
    <location>
        <begin position="1271"/>
        <end position="1297"/>
    </location>
</feature>
<feature type="transmembrane region" description="Helical" evidence="5">
    <location>
        <begin position="1060"/>
        <end position="1081"/>
    </location>
</feature>